<dbReference type="Pfam" id="PF09527">
    <property type="entry name" value="ATPase_gene1"/>
    <property type="match status" value="1"/>
</dbReference>
<reference evidence="2" key="1">
    <citation type="submission" date="2021-06" db="EMBL/GenBank/DDBJ databases">
        <authorList>
            <person name="Criscuolo A."/>
        </authorList>
    </citation>
    <scope>NUCLEOTIDE SEQUENCE</scope>
    <source>
        <strain evidence="2">CIP111600</strain>
    </source>
</reference>
<dbReference type="InterPro" id="IPR032820">
    <property type="entry name" value="ATPase_put"/>
</dbReference>
<protein>
    <recommendedName>
        <fullName evidence="4">AtpZ/AtpI family protein</fullName>
    </recommendedName>
</protein>
<keyword evidence="1" id="KW-0472">Membrane</keyword>
<evidence type="ECO:0000256" key="1">
    <source>
        <dbReference type="SAM" id="Phobius"/>
    </source>
</evidence>
<feature type="transmembrane region" description="Helical" evidence="1">
    <location>
        <begin position="47"/>
        <end position="68"/>
    </location>
</feature>
<feature type="transmembrane region" description="Helical" evidence="1">
    <location>
        <begin position="12"/>
        <end position="35"/>
    </location>
</feature>
<evidence type="ECO:0000313" key="2">
    <source>
        <dbReference type="EMBL" id="CAG7634493.1"/>
    </source>
</evidence>
<dbReference type="AlphaFoldDB" id="A0A916NXW1"/>
<keyword evidence="1" id="KW-1133">Transmembrane helix</keyword>
<organism evidence="2 3">
    <name type="scientific">Paenibacillus solanacearum</name>
    <dbReference type="NCBI Taxonomy" id="2048548"/>
    <lineage>
        <taxon>Bacteria</taxon>
        <taxon>Bacillati</taxon>
        <taxon>Bacillota</taxon>
        <taxon>Bacilli</taxon>
        <taxon>Bacillales</taxon>
        <taxon>Paenibacillaceae</taxon>
        <taxon>Paenibacillus</taxon>
    </lineage>
</organism>
<dbReference type="EMBL" id="CAJVAS010000015">
    <property type="protein sequence ID" value="CAG7634493.1"/>
    <property type="molecule type" value="Genomic_DNA"/>
</dbReference>
<evidence type="ECO:0008006" key="4">
    <source>
        <dbReference type="Google" id="ProtNLM"/>
    </source>
</evidence>
<keyword evidence="3" id="KW-1185">Reference proteome</keyword>
<accession>A0A916NXW1</accession>
<keyword evidence="1" id="KW-0812">Transmembrane</keyword>
<gene>
    <name evidence="2" type="ORF">PAESOLCIP111_03574</name>
</gene>
<sequence length="78" mass="8392">MRKQKTNDNPWRAVAMLGGVGVDLGVCMIGGYWLGSWFSRSQGGEPIWIVAGMMLGFLAGVASIILIIKSYMKGNNNG</sequence>
<proteinExistence type="predicted"/>
<name>A0A916NXW1_9BACL</name>
<dbReference type="RefSeq" id="WP_218093311.1">
    <property type="nucleotide sequence ID" value="NZ_CAJVAS010000015.1"/>
</dbReference>
<comment type="caution">
    <text evidence="2">The sequence shown here is derived from an EMBL/GenBank/DDBJ whole genome shotgun (WGS) entry which is preliminary data.</text>
</comment>
<dbReference type="Proteomes" id="UP000693672">
    <property type="component" value="Unassembled WGS sequence"/>
</dbReference>
<evidence type="ECO:0000313" key="3">
    <source>
        <dbReference type="Proteomes" id="UP000693672"/>
    </source>
</evidence>